<sequence length="350" mass="39510">MAGELYLKVLFGYCYSSLKWTRSQLFLRSRMLMQNRRVNAWNAFVRAKLQDANDGLEKGERIKLTNFIAENKAGLLRAYGQLTVAEKRVYNAQVLQARQEKSSAARANPKAVWHDMNATFTSMDHEVGAACSLVICLHSLHWTALCARMGMECFYIAVRGGIEDLSELKIFFTKKAQKFVSSILRVEPRHLGLKLEVFVVGKLSTNNSRPLNKLIAECRELIQDGLGFILLEQNDLHKMKMNYRNYECAIVEHCGVALINWPLSGVVQNPSKIGGRNQVQTLLDALQSNQCKWVSLSEEELSQRMTDNRARQACSEVVYIPRKQRTAPTAKKSAKVIIDSSESSSDESIG</sequence>
<comment type="caution">
    <text evidence="2">The sequence shown here is derived from an EMBL/GenBank/DDBJ whole genome shotgun (WGS) entry which is preliminary data.</text>
</comment>
<organism evidence="2 3">
    <name type="scientific">Suillus placidus</name>
    <dbReference type="NCBI Taxonomy" id="48579"/>
    <lineage>
        <taxon>Eukaryota</taxon>
        <taxon>Fungi</taxon>
        <taxon>Dikarya</taxon>
        <taxon>Basidiomycota</taxon>
        <taxon>Agaricomycotina</taxon>
        <taxon>Agaricomycetes</taxon>
        <taxon>Agaricomycetidae</taxon>
        <taxon>Boletales</taxon>
        <taxon>Suillineae</taxon>
        <taxon>Suillaceae</taxon>
        <taxon>Suillus</taxon>
    </lineage>
</organism>
<gene>
    <name evidence="2" type="ORF">EV702DRAFT_980156</name>
</gene>
<evidence type="ECO:0000256" key="1">
    <source>
        <dbReference type="SAM" id="MobiDB-lite"/>
    </source>
</evidence>
<accession>A0A9P6ZIE7</accession>
<proteinExistence type="predicted"/>
<feature type="region of interest" description="Disordered" evidence="1">
    <location>
        <begin position="325"/>
        <end position="350"/>
    </location>
</feature>
<dbReference type="Proteomes" id="UP000714275">
    <property type="component" value="Unassembled WGS sequence"/>
</dbReference>
<keyword evidence="3" id="KW-1185">Reference proteome</keyword>
<feature type="compositionally biased region" description="Low complexity" evidence="1">
    <location>
        <begin position="337"/>
        <end position="350"/>
    </location>
</feature>
<reference evidence="2" key="1">
    <citation type="journal article" date="2020" name="New Phytol.">
        <title>Comparative genomics reveals dynamic genome evolution in host specialist ectomycorrhizal fungi.</title>
        <authorList>
            <person name="Lofgren L.A."/>
            <person name="Nguyen N.H."/>
            <person name="Vilgalys R."/>
            <person name="Ruytinx J."/>
            <person name="Liao H.L."/>
            <person name="Branco S."/>
            <person name="Kuo A."/>
            <person name="LaButti K."/>
            <person name="Lipzen A."/>
            <person name="Andreopoulos W."/>
            <person name="Pangilinan J."/>
            <person name="Riley R."/>
            <person name="Hundley H."/>
            <person name="Na H."/>
            <person name="Barry K."/>
            <person name="Grigoriev I.V."/>
            <person name="Stajich J.E."/>
            <person name="Kennedy P.G."/>
        </authorList>
    </citation>
    <scope>NUCLEOTIDE SEQUENCE</scope>
    <source>
        <strain evidence="2">DOB743</strain>
    </source>
</reference>
<evidence type="ECO:0000313" key="3">
    <source>
        <dbReference type="Proteomes" id="UP000714275"/>
    </source>
</evidence>
<evidence type="ECO:0000313" key="2">
    <source>
        <dbReference type="EMBL" id="KAG1767338.1"/>
    </source>
</evidence>
<name>A0A9P6ZIE7_9AGAM</name>
<dbReference type="EMBL" id="JABBWD010000087">
    <property type="protein sequence ID" value="KAG1767338.1"/>
    <property type="molecule type" value="Genomic_DNA"/>
</dbReference>
<protein>
    <submittedName>
        <fullName evidence="2">Uncharacterized protein</fullName>
    </submittedName>
</protein>
<dbReference type="AlphaFoldDB" id="A0A9P6ZIE7"/>
<dbReference type="OrthoDB" id="3253416at2759"/>